<sequence length="153" mass="17093">MRYTLPTILLLSLLATSAVATEHDYWQVQTSVYTRHYNPEPDHNNHQRLIGLERGYASGNLWGGAVFRNSFDQSSQYAYVGRRFESDRHPFYAKLTGGLLHGYRGEYRDKIPLNHLGVAPAIIPSLGVQSHGMAAELVLLGNAALMVNLGLRL</sequence>
<evidence type="ECO:0000313" key="2">
    <source>
        <dbReference type="EMBL" id="MDX5992846.1"/>
    </source>
</evidence>
<dbReference type="OrthoDB" id="8561992at2"/>
<keyword evidence="5" id="KW-1185">Reference proteome</keyword>
<evidence type="ECO:0000256" key="1">
    <source>
        <dbReference type="SAM" id="SignalP"/>
    </source>
</evidence>
<protein>
    <submittedName>
        <fullName evidence="2">Sn-glycerol-3-phosphate transporter</fullName>
    </submittedName>
</protein>
<gene>
    <name evidence="3" type="ORF">SAMN05216575_102546</name>
    <name evidence="2" type="ORF">SIM71_12330</name>
</gene>
<evidence type="ECO:0000313" key="4">
    <source>
        <dbReference type="Proteomes" id="UP000182413"/>
    </source>
</evidence>
<dbReference type="Proteomes" id="UP001278050">
    <property type="component" value="Unassembled WGS sequence"/>
</dbReference>
<dbReference type="EMBL" id="JAWXXP010000001">
    <property type="protein sequence ID" value="MDX5992846.1"/>
    <property type="molecule type" value="Genomic_DNA"/>
</dbReference>
<accession>A0A1G7CLD6</accession>
<dbReference type="Proteomes" id="UP000182413">
    <property type="component" value="Unassembled WGS sequence"/>
</dbReference>
<reference evidence="3 4" key="1">
    <citation type="submission" date="2016-10" db="EMBL/GenBank/DDBJ databases">
        <authorList>
            <person name="de Groot N.N."/>
        </authorList>
    </citation>
    <scope>NUCLEOTIDE SEQUENCE [LARGE SCALE GENOMIC DNA]</scope>
    <source>
        <strain evidence="3 4">JCM 10630</strain>
    </source>
</reference>
<proteinExistence type="predicted"/>
<evidence type="ECO:0000313" key="3">
    <source>
        <dbReference type="EMBL" id="SDE39476.1"/>
    </source>
</evidence>
<dbReference type="EMBL" id="FNAE01000002">
    <property type="protein sequence ID" value="SDE39476.1"/>
    <property type="molecule type" value="Genomic_DNA"/>
</dbReference>
<reference evidence="2 5" key="2">
    <citation type="submission" date="2023-11" db="EMBL/GenBank/DDBJ databases">
        <title>MicrobeMod: A computational toolkit for identifying prokaryotic methylation and restriction-modification with nanopore sequencing.</title>
        <authorList>
            <person name="Crits-Christoph A."/>
            <person name="Kang S.C."/>
            <person name="Lee H."/>
            <person name="Ostrov N."/>
        </authorList>
    </citation>
    <scope>NUCLEOTIDE SEQUENCE [LARGE SCALE GENOMIC DNA]</scope>
    <source>
        <strain evidence="2 5">ATCC BAA-571</strain>
    </source>
</reference>
<feature type="signal peptide" evidence="1">
    <location>
        <begin position="1"/>
        <end position="20"/>
    </location>
</feature>
<organism evidence="3 4">
    <name type="scientific">Ectopseudomonas alcaliphila</name>
    <dbReference type="NCBI Taxonomy" id="101564"/>
    <lineage>
        <taxon>Bacteria</taxon>
        <taxon>Pseudomonadati</taxon>
        <taxon>Pseudomonadota</taxon>
        <taxon>Gammaproteobacteria</taxon>
        <taxon>Pseudomonadales</taxon>
        <taxon>Pseudomonadaceae</taxon>
        <taxon>Ectopseudomonas</taxon>
    </lineage>
</organism>
<dbReference type="AlphaFoldDB" id="A0A1G7CLD6"/>
<keyword evidence="1" id="KW-0732">Signal</keyword>
<evidence type="ECO:0000313" key="5">
    <source>
        <dbReference type="Proteomes" id="UP001278050"/>
    </source>
</evidence>
<name>A0A1G7CLD6_9GAMM</name>
<dbReference type="RefSeq" id="WP_074677840.1">
    <property type="nucleotide sequence ID" value="NZ_CBCSET010000009.1"/>
</dbReference>
<feature type="chain" id="PRO_5010350229" evidence="1">
    <location>
        <begin position="21"/>
        <end position="153"/>
    </location>
</feature>